<evidence type="ECO:0000313" key="9">
    <source>
        <dbReference type="EMBL" id="GAA5191347.1"/>
    </source>
</evidence>
<dbReference type="RefSeq" id="WP_345633132.1">
    <property type="nucleotide sequence ID" value="NZ_BAABJQ010000015.1"/>
</dbReference>
<dbReference type="SUPFAM" id="SSF53474">
    <property type="entry name" value="alpha/beta-Hydrolases"/>
    <property type="match status" value="1"/>
</dbReference>
<evidence type="ECO:0000256" key="7">
    <source>
        <dbReference type="ARBA" id="ARBA00023157"/>
    </source>
</evidence>
<evidence type="ECO:0000256" key="8">
    <source>
        <dbReference type="SAM" id="SignalP"/>
    </source>
</evidence>
<reference evidence="10" key="1">
    <citation type="journal article" date="2019" name="Int. J. Syst. Evol. Microbiol.">
        <title>The Global Catalogue of Microorganisms (GCM) 10K type strain sequencing project: providing services to taxonomists for standard genome sequencing and annotation.</title>
        <authorList>
            <consortium name="The Broad Institute Genomics Platform"/>
            <consortium name="The Broad Institute Genome Sequencing Center for Infectious Disease"/>
            <person name="Wu L."/>
            <person name="Ma J."/>
        </authorList>
    </citation>
    <scope>NUCLEOTIDE SEQUENCE [LARGE SCALE GENOMIC DNA]</scope>
    <source>
        <strain evidence="10">JCM 18304</strain>
    </source>
</reference>
<evidence type="ECO:0000256" key="1">
    <source>
        <dbReference type="ARBA" id="ARBA00006249"/>
    </source>
</evidence>
<keyword evidence="4 8" id="KW-0732">Signal</keyword>
<keyword evidence="6" id="KW-0106">Calcium</keyword>
<evidence type="ECO:0000256" key="3">
    <source>
        <dbReference type="ARBA" id="ARBA00022723"/>
    </source>
</evidence>
<keyword evidence="10" id="KW-1185">Reference proteome</keyword>
<dbReference type="GO" id="GO:0016787">
    <property type="term" value="F:hydrolase activity"/>
    <property type="evidence" value="ECO:0007669"/>
    <property type="project" value="UniProtKB-KW"/>
</dbReference>
<evidence type="ECO:0000256" key="2">
    <source>
        <dbReference type="ARBA" id="ARBA00022487"/>
    </source>
</evidence>
<evidence type="ECO:0000256" key="4">
    <source>
        <dbReference type="ARBA" id="ARBA00022729"/>
    </source>
</evidence>
<keyword evidence="2" id="KW-0719">Serine esterase</keyword>
<sequence length="564" mass="59272">MGKTRRRFALRIGVAGFLVGTSALVTGHVAQARGAAPGSASATVGVARRPAPPVLSAATFPVTNCASLTGADLTRNREAPATVTAATVVPKAGKDPQYCDVHGYVTPQVQFEVGLPTNSWNGDYYQTGGGGRDGTIPFGSCVDALAQGFAVAAQDGGHVGSDALWGLTDEQLRVDWAYRSDHVTAVVAKELISIFYGRAPRYSIMQGCSTGGREVESEVQRYPSDFDGAIAGDPAYPGRLAGIENAWLAQKGLDANGRPILGADKLRLLHGAVVDACDGLDGLRDGTIDDPRDCPFDPATLRCPRGARDVGDCLTPAELASAQAFYHGPVDEHGQALYPYLAPYGSELSWAATATSAAQLADSGLKDLNLPIGAPTPASYRDWRFTDANIARLVPMAKVYDPVPPYGHPDLGAFARHGGKLLIYQGWADAAANPGAAVDYYTEAANALGGPQRTMGWLRLFMVPGMGHCGGGDGPSTFDPLTPMLAWLRDGTAPDRLVASNSATSPLNPGRSRPLYPYPQVARYDGTGSVESAANFHAAPPPVAHAGDLHWIWDPAPPGRNPHR</sequence>
<keyword evidence="5 9" id="KW-0378">Hydrolase</keyword>
<evidence type="ECO:0000313" key="10">
    <source>
        <dbReference type="Proteomes" id="UP001501570"/>
    </source>
</evidence>
<dbReference type="Pfam" id="PF07519">
    <property type="entry name" value="Tannase"/>
    <property type="match status" value="1"/>
</dbReference>
<gene>
    <name evidence="9" type="ORF">GCM10023322_48530</name>
</gene>
<dbReference type="InterPro" id="IPR006311">
    <property type="entry name" value="TAT_signal"/>
</dbReference>
<protein>
    <submittedName>
        <fullName evidence="9">Tannase/feruloyl esterase family alpha/beta hydrolase</fullName>
    </submittedName>
</protein>
<keyword evidence="7" id="KW-1015">Disulfide bond</keyword>
<dbReference type="EMBL" id="BAABJQ010000015">
    <property type="protein sequence ID" value="GAA5191347.1"/>
    <property type="molecule type" value="Genomic_DNA"/>
</dbReference>
<name>A0ABP9S683_9ACTN</name>
<comment type="caution">
    <text evidence="9">The sequence shown here is derived from an EMBL/GenBank/DDBJ whole genome shotgun (WGS) entry which is preliminary data.</text>
</comment>
<keyword evidence="3" id="KW-0479">Metal-binding</keyword>
<dbReference type="PANTHER" id="PTHR33938">
    <property type="entry name" value="FERULOYL ESTERASE B-RELATED"/>
    <property type="match status" value="1"/>
</dbReference>
<proteinExistence type="inferred from homology"/>
<evidence type="ECO:0000256" key="5">
    <source>
        <dbReference type="ARBA" id="ARBA00022801"/>
    </source>
</evidence>
<feature type="chain" id="PRO_5045947609" evidence="8">
    <location>
        <begin position="26"/>
        <end position="564"/>
    </location>
</feature>
<dbReference type="PANTHER" id="PTHR33938:SF15">
    <property type="entry name" value="FERULOYL ESTERASE B-RELATED"/>
    <property type="match status" value="1"/>
</dbReference>
<evidence type="ECO:0000256" key="6">
    <source>
        <dbReference type="ARBA" id="ARBA00022837"/>
    </source>
</evidence>
<accession>A0ABP9S683</accession>
<dbReference type="InterPro" id="IPR011118">
    <property type="entry name" value="Tannase/feruloyl_esterase"/>
</dbReference>
<feature type="signal peptide" evidence="8">
    <location>
        <begin position="1"/>
        <end position="25"/>
    </location>
</feature>
<dbReference type="Proteomes" id="UP001501570">
    <property type="component" value="Unassembled WGS sequence"/>
</dbReference>
<organism evidence="9 10">
    <name type="scientific">Rugosimonospora acidiphila</name>
    <dbReference type="NCBI Taxonomy" id="556531"/>
    <lineage>
        <taxon>Bacteria</taxon>
        <taxon>Bacillati</taxon>
        <taxon>Actinomycetota</taxon>
        <taxon>Actinomycetes</taxon>
        <taxon>Micromonosporales</taxon>
        <taxon>Micromonosporaceae</taxon>
        <taxon>Rugosimonospora</taxon>
    </lineage>
</organism>
<dbReference type="PROSITE" id="PS51318">
    <property type="entry name" value="TAT"/>
    <property type="match status" value="1"/>
</dbReference>
<comment type="similarity">
    <text evidence="1">Belongs to the tannase family.</text>
</comment>
<dbReference type="InterPro" id="IPR029058">
    <property type="entry name" value="AB_hydrolase_fold"/>
</dbReference>